<name>A0A4Z1KUZ4_9HELO</name>
<evidence type="ECO:0000313" key="3">
    <source>
        <dbReference type="Proteomes" id="UP000297280"/>
    </source>
</evidence>
<comment type="caution">
    <text evidence="2">The sequence shown here is derived from an EMBL/GenBank/DDBJ whole genome shotgun (WGS) entry which is preliminary data.</text>
</comment>
<sequence>MSTYSSSEADDSQPPSPVYSLALSFYENNVPKYDDSDGYDGDDEDTGIIRAYVKKKDIPEAKMKKKVQKDLRRRRELEEALECQSMSIDTMVEEGSAENQEPLDQNSPNRANSDRTEQCQVTHDGVAVKADRRRSSVVNGILILTSSPDEANLNRTMIEQVNDQVLLGQMKKELQDQSSLPDWRIPQGSGGSEAAQFASETGEYEIVSNSASSRDGFEYTPRSAPIAIPRPSHFPWRVPRSILHHGDVESVRTRHRWGKAKSRTNRTSPE</sequence>
<feature type="compositionally biased region" description="Basic residues" evidence="1">
    <location>
        <begin position="253"/>
        <end position="264"/>
    </location>
</feature>
<keyword evidence="3" id="KW-1185">Reference proteome</keyword>
<feature type="compositionally biased region" description="Polar residues" evidence="1">
    <location>
        <begin position="97"/>
        <end position="111"/>
    </location>
</feature>
<evidence type="ECO:0000256" key="1">
    <source>
        <dbReference type="SAM" id="MobiDB-lite"/>
    </source>
</evidence>
<proteinExistence type="predicted"/>
<protein>
    <submittedName>
        <fullName evidence="2">Uncharacterized protein</fullName>
    </submittedName>
</protein>
<feature type="region of interest" description="Disordered" evidence="1">
    <location>
        <begin position="250"/>
        <end position="270"/>
    </location>
</feature>
<gene>
    <name evidence="2" type="ORF">BPOR_0168g00130</name>
</gene>
<evidence type="ECO:0000313" key="2">
    <source>
        <dbReference type="EMBL" id="TGO88348.1"/>
    </source>
</evidence>
<organism evidence="2 3">
    <name type="scientific">Botrytis porri</name>
    <dbReference type="NCBI Taxonomy" id="87229"/>
    <lineage>
        <taxon>Eukaryota</taxon>
        <taxon>Fungi</taxon>
        <taxon>Dikarya</taxon>
        <taxon>Ascomycota</taxon>
        <taxon>Pezizomycotina</taxon>
        <taxon>Leotiomycetes</taxon>
        <taxon>Helotiales</taxon>
        <taxon>Sclerotiniaceae</taxon>
        <taxon>Botrytis</taxon>
    </lineage>
</organism>
<dbReference type="Proteomes" id="UP000297280">
    <property type="component" value="Unassembled WGS sequence"/>
</dbReference>
<feature type="region of interest" description="Disordered" evidence="1">
    <location>
        <begin position="178"/>
        <end position="201"/>
    </location>
</feature>
<dbReference type="AlphaFoldDB" id="A0A4Z1KUZ4"/>
<feature type="region of interest" description="Disordered" evidence="1">
    <location>
        <begin position="93"/>
        <end position="117"/>
    </location>
</feature>
<dbReference type="EMBL" id="PQXO01000168">
    <property type="protein sequence ID" value="TGO88348.1"/>
    <property type="molecule type" value="Genomic_DNA"/>
</dbReference>
<reference evidence="2 3" key="1">
    <citation type="submission" date="2017-12" db="EMBL/GenBank/DDBJ databases">
        <title>Comparative genomics of Botrytis spp.</title>
        <authorList>
            <person name="Valero-Jimenez C.A."/>
            <person name="Tapia P."/>
            <person name="Veloso J."/>
            <person name="Silva-Moreno E."/>
            <person name="Staats M."/>
            <person name="Valdes J.H."/>
            <person name="Van Kan J.A.L."/>
        </authorList>
    </citation>
    <scope>NUCLEOTIDE SEQUENCE [LARGE SCALE GENOMIC DNA]</scope>
    <source>
        <strain evidence="2 3">MUCL3349</strain>
    </source>
</reference>
<accession>A0A4Z1KUZ4</accession>